<evidence type="ECO:0000313" key="2">
    <source>
        <dbReference type="EMBL" id="VFK73913.1"/>
    </source>
</evidence>
<dbReference type="PROSITE" id="PS51257">
    <property type="entry name" value="PROKAR_LIPOPROTEIN"/>
    <property type="match status" value="1"/>
</dbReference>
<proteinExistence type="predicted"/>
<sequence>MKLIKYASMLVLAGALVGCGGHGYEGEYEGKIGSSDKTLNNALADSMPSQKIVIGTDYLEMESLGQRQEFDDVFVRESGEDKYLVFKDGKSELMWKILDENTLVQEVGLSEVKFVRVK</sequence>
<protein>
    <recommendedName>
        <fullName evidence="3">Lipoprotein</fullName>
    </recommendedName>
</protein>
<reference evidence="2" key="1">
    <citation type="submission" date="2019-02" db="EMBL/GenBank/DDBJ databases">
        <authorList>
            <person name="Gruber-Vodicka R. H."/>
            <person name="Seah K. B. B."/>
        </authorList>
    </citation>
    <scope>NUCLEOTIDE SEQUENCE</scope>
    <source>
        <strain evidence="2">BECK_BY19</strain>
        <strain evidence="1">BECK_BY8</strain>
    </source>
</reference>
<name>A0A451B6K5_9GAMM</name>
<gene>
    <name evidence="1" type="ORF">BECKUNK1418G_GA0071005_13831</name>
    <name evidence="2" type="ORF">BECKUNK1418H_GA0071006_13651</name>
</gene>
<dbReference type="AlphaFoldDB" id="A0A451B6K5"/>
<evidence type="ECO:0008006" key="3">
    <source>
        <dbReference type="Google" id="ProtNLM"/>
    </source>
</evidence>
<evidence type="ECO:0000313" key="1">
    <source>
        <dbReference type="EMBL" id="VFK69356.1"/>
    </source>
</evidence>
<dbReference type="EMBL" id="CAADGD010000365">
    <property type="protein sequence ID" value="VFK73913.1"/>
    <property type="molecule type" value="Genomic_DNA"/>
</dbReference>
<accession>A0A451B6K5</accession>
<dbReference type="EMBL" id="CAADFZ010000383">
    <property type="protein sequence ID" value="VFK69356.1"/>
    <property type="molecule type" value="Genomic_DNA"/>
</dbReference>
<organism evidence="2">
    <name type="scientific">Candidatus Kentrum sp. UNK</name>
    <dbReference type="NCBI Taxonomy" id="2126344"/>
    <lineage>
        <taxon>Bacteria</taxon>
        <taxon>Pseudomonadati</taxon>
        <taxon>Pseudomonadota</taxon>
        <taxon>Gammaproteobacteria</taxon>
        <taxon>Candidatus Kentrum</taxon>
    </lineage>
</organism>